<comment type="caution">
    <text evidence="2">The sequence shown here is derived from an EMBL/GenBank/DDBJ whole genome shotgun (WGS) entry which is preliminary data.</text>
</comment>
<accession>A0ABR5F110</accession>
<feature type="compositionally biased region" description="Low complexity" evidence="1">
    <location>
        <begin position="63"/>
        <end position="93"/>
    </location>
</feature>
<dbReference type="EMBL" id="JWIO01000034">
    <property type="protein sequence ID" value="KLL10362.1"/>
    <property type="molecule type" value="Genomic_DNA"/>
</dbReference>
<reference evidence="2 3" key="1">
    <citation type="submission" date="2014-12" db="EMBL/GenBank/DDBJ databases">
        <title>Frankia sp. BMG5.1 draft genome.</title>
        <authorList>
            <person name="Gtari M."/>
            <person name="Ghodhbane-Gtari F."/>
            <person name="Nouioui I."/>
            <person name="Ktari A."/>
            <person name="Hezbri K."/>
            <person name="Mimouni W."/>
            <person name="Sbissi I."/>
            <person name="Ayari A."/>
            <person name="Yamanaka T."/>
            <person name="Normand P."/>
            <person name="Tisa L.S."/>
            <person name="Boudabous A."/>
        </authorList>
    </citation>
    <scope>NUCLEOTIDE SEQUENCE [LARGE SCALE GENOMIC DNA]</scope>
    <source>
        <strain evidence="2 3">BMG5.1</strain>
    </source>
</reference>
<proteinExistence type="predicted"/>
<gene>
    <name evidence="2" type="ORF">FrCorBMG51_18320</name>
</gene>
<keyword evidence="3" id="KW-1185">Reference proteome</keyword>
<organism evidence="2 3">
    <name type="scientific">Protofrankia coriariae</name>
    <dbReference type="NCBI Taxonomy" id="1562887"/>
    <lineage>
        <taxon>Bacteria</taxon>
        <taxon>Bacillati</taxon>
        <taxon>Actinomycetota</taxon>
        <taxon>Actinomycetes</taxon>
        <taxon>Frankiales</taxon>
        <taxon>Frankiaceae</taxon>
        <taxon>Protofrankia</taxon>
    </lineage>
</organism>
<sequence length="93" mass="9359">MVEQCHTSRRGRDHRWWSGSGPPPRGNGSPPPWRRTVSSVPTAGQSRGHPAAGRPSDAERPGAGEASGAVGAARSAPPGAGAVGSLSPCGVSR</sequence>
<dbReference type="Proteomes" id="UP000035425">
    <property type="component" value="Unassembled WGS sequence"/>
</dbReference>
<evidence type="ECO:0000313" key="3">
    <source>
        <dbReference type="Proteomes" id="UP000035425"/>
    </source>
</evidence>
<evidence type="ECO:0000313" key="2">
    <source>
        <dbReference type="EMBL" id="KLL10362.1"/>
    </source>
</evidence>
<feature type="region of interest" description="Disordered" evidence="1">
    <location>
        <begin position="1"/>
        <end position="93"/>
    </location>
</feature>
<feature type="compositionally biased region" description="Pro residues" evidence="1">
    <location>
        <begin position="21"/>
        <end position="33"/>
    </location>
</feature>
<evidence type="ECO:0000256" key="1">
    <source>
        <dbReference type="SAM" id="MobiDB-lite"/>
    </source>
</evidence>
<feature type="compositionally biased region" description="Polar residues" evidence="1">
    <location>
        <begin position="36"/>
        <end position="45"/>
    </location>
</feature>
<name>A0ABR5F110_9ACTN</name>
<protein>
    <submittedName>
        <fullName evidence="2">Uncharacterized protein</fullName>
    </submittedName>
</protein>